<evidence type="ECO:0000256" key="1">
    <source>
        <dbReference type="SAM" id="MobiDB-lite"/>
    </source>
</evidence>
<evidence type="ECO:0000313" key="2">
    <source>
        <dbReference type="Ensembl" id="ENSEASP00005002629.1"/>
    </source>
</evidence>
<feature type="compositionally biased region" description="Polar residues" evidence="1">
    <location>
        <begin position="101"/>
        <end position="114"/>
    </location>
</feature>
<accession>A0A8C4KWM8</accession>
<feature type="compositionally biased region" description="Basic residues" evidence="1">
    <location>
        <begin position="148"/>
        <end position="161"/>
    </location>
</feature>
<proteinExistence type="predicted"/>
<protein>
    <submittedName>
        <fullName evidence="2">Uncharacterized protein</fullName>
    </submittedName>
</protein>
<feature type="compositionally biased region" description="Polar residues" evidence="1">
    <location>
        <begin position="187"/>
        <end position="197"/>
    </location>
</feature>
<organism evidence="2">
    <name type="scientific">Equus asinus asinus</name>
    <dbReference type="NCBI Taxonomy" id="83772"/>
    <lineage>
        <taxon>Eukaryota</taxon>
        <taxon>Metazoa</taxon>
        <taxon>Chordata</taxon>
        <taxon>Craniata</taxon>
        <taxon>Vertebrata</taxon>
        <taxon>Euteleostomi</taxon>
        <taxon>Mammalia</taxon>
        <taxon>Eutheria</taxon>
        <taxon>Laurasiatheria</taxon>
        <taxon>Perissodactyla</taxon>
        <taxon>Equidae</taxon>
        <taxon>Equus</taxon>
    </lineage>
</organism>
<feature type="compositionally biased region" description="Basic residues" evidence="1">
    <location>
        <begin position="53"/>
        <end position="62"/>
    </location>
</feature>
<sequence length="197" mass="21090">VTRRDPSLQLPRGALGRGRAPRRRGGKAQVLGDAPRPEGTGARTRAAGEGEHVRRRPGRRRRTWDPGRPGPALPAQLPQGGDHGRQLQAMLAHAEAALHSFTTQTRAPAVSTATLVGRRGARRDLAGPKTPPGSRRRPRSPGPTSFPRRTRGRPGGRKGRGKPAGPGRAHIYSTGKEVDQEGAQGECGTTSEMRCER</sequence>
<dbReference type="AlphaFoldDB" id="A0A8C4KWM8"/>
<feature type="region of interest" description="Disordered" evidence="1">
    <location>
        <begin position="101"/>
        <end position="197"/>
    </location>
</feature>
<reference evidence="2" key="1">
    <citation type="submission" date="2023-03" db="UniProtKB">
        <authorList>
            <consortium name="Ensembl"/>
        </authorList>
    </citation>
    <scope>IDENTIFICATION</scope>
</reference>
<name>A0A8C4KWM8_EQUAS</name>
<feature type="region of interest" description="Disordered" evidence="1">
    <location>
        <begin position="1"/>
        <end position="85"/>
    </location>
</feature>
<dbReference type="Ensembl" id="ENSEAST00005002890.1">
    <property type="protein sequence ID" value="ENSEASP00005002629.1"/>
    <property type="gene ID" value="ENSEASG00005002049.1"/>
</dbReference>